<dbReference type="RefSeq" id="WP_135547560.1">
    <property type="nucleotide sequence ID" value="NZ_SPQQ01000004.1"/>
</dbReference>
<evidence type="ECO:0000259" key="1">
    <source>
        <dbReference type="Pfam" id="PF09643"/>
    </source>
</evidence>
<dbReference type="Gene3D" id="2.30.30.290">
    <property type="entry name" value="YopX-like domains"/>
    <property type="match status" value="1"/>
</dbReference>
<gene>
    <name evidence="2" type="ORF">E4K67_13620</name>
</gene>
<evidence type="ECO:0000313" key="2">
    <source>
        <dbReference type="EMBL" id="TGE37748.1"/>
    </source>
</evidence>
<comment type="caution">
    <text evidence="2">The sequence shown here is derived from an EMBL/GenBank/DDBJ whole genome shotgun (WGS) entry which is preliminary data.</text>
</comment>
<dbReference type="AlphaFoldDB" id="A0A4Z0R4M3"/>
<dbReference type="SUPFAM" id="SSF159006">
    <property type="entry name" value="YopX-like"/>
    <property type="match status" value="1"/>
</dbReference>
<feature type="domain" description="YopX protein" evidence="1">
    <location>
        <begin position="5"/>
        <end position="112"/>
    </location>
</feature>
<accession>A0A4Z0R4M3</accession>
<protein>
    <recommendedName>
        <fullName evidence="1">YopX protein domain-containing protein</fullName>
    </recommendedName>
</protein>
<sequence>MKELKFRVWDRIQEKMLIPQAISFDTHSSVPFAVSVPGKSWEQIGKFQLLQWTGLSDQNGKDVYEGDLVKISSVIYKIIWNEMLAAFELIEQGSSNRCDLSTVPTGFVIGNEFQ</sequence>
<dbReference type="OrthoDB" id="1809393at2"/>
<dbReference type="InterPro" id="IPR019096">
    <property type="entry name" value="YopX_protein"/>
</dbReference>
<reference evidence="2 3" key="1">
    <citation type="submission" date="2019-03" db="EMBL/GenBank/DDBJ databases">
        <title>Draft Genome Sequence of Desulfosporosinus fructosivorans Strain 63.6F, Isolated from Marine Sediment in the Baltic Sea.</title>
        <authorList>
            <person name="Hausmann B."/>
            <person name="Vandieken V."/>
            <person name="Pjevac P."/>
            <person name="Schreck K."/>
            <person name="Herbold C.W."/>
            <person name="Loy A."/>
        </authorList>
    </citation>
    <scope>NUCLEOTIDE SEQUENCE [LARGE SCALE GENOMIC DNA]</scope>
    <source>
        <strain evidence="2 3">63.6F</strain>
    </source>
</reference>
<evidence type="ECO:0000313" key="3">
    <source>
        <dbReference type="Proteomes" id="UP000298460"/>
    </source>
</evidence>
<name>A0A4Z0R4M3_9FIRM</name>
<keyword evidence="3" id="KW-1185">Reference proteome</keyword>
<proteinExistence type="predicted"/>
<dbReference type="InterPro" id="IPR023385">
    <property type="entry name" value="YopX-like_C"/>
</dbReference>
<dbReference type="Proteomes" id="UP000298460">
    <property type="component" value="Unassembled WGS sequence"/>
</dbReference>
<dbReference type="EMBL" id="SPQQ01000004">
    <property type="protein sequence ID" value="TGE37748.1"/>
    <property type="molecule type" value="Genomic_DNA"/>
</dbReference>
<organism evidence="2 3">
    <name type="scientific">Desulfosporosinus fructosivorans</name>
    <dbReference type="NCBI Taxonomy" id="2018669"/>
    <lineage>
        <taxon>Bacteria</taxon>
        <taxon>Bacillati</taxon>
        <taxon>Bacillota</taxon>
        <taxon>Clostridia</taxon>
        <taxon>Eubacteriales</taxon>
        <taxon>Desulfitobacteriaceae</taxon>
        <taxon>Desulfosporosinus</taxon>
    </lineage>
</organism>
<dbReference type="Pfam" id="PF09643">
    <property type="entry name" value="YopX"/>
    <property type="match status" value="1"/>
</dbReference>